<evidence type="ECO:0000313" key="5">
    <source>
        <dbReference type="Proteomes" id="UP000318741"/>
    </source>
</evidence>
<dbReference type="PANTHER" id="PTHR48081:SF13">
    <property type="entry name" value="ALPHA_BETA HYDROLASE"/>
    <property type="match status" value="1"/>
</dbReference>
<dbReference type="RefSeq" id="WP_145357100.1">
    <property type="nucleotide sequence ID" value="NZ_CP036265.1"/>
</dbReference>
<keyword evidence="5" id="KW-1185">Reference proteome</keyword>
<evidence type="ECO:0000313" key="4">
    <source>
        <dbReference type="EMBL" id="QDT14347.1"/>
    </source>
</evidence>
<dbReference type="Proteomes" id="UP000318741">
    <property type="component" value="Chromosome"/>
</dbReference>
<dbReference type="EC" id="3.1.1.1" evidence="4"/>
<evidence type="ECO:0000256" key="1">
    <source>
        <dbReference type="ARBA" id="ARBA00022801"/>
    </source>
</evidence>
<dbReference type="Gene3D" id="3.40.50.1820">
    <property type="entry name" value="alpha/beta hydrolase"/>
    <property type="match status" value="1"/>
</dbReference>
<dbReference type="InterPro" id="IPR049492">
    <property type="entry name" value="BD-FAE-like_dom"/>
</dbReference>
<dbReference type="KEGG" id="acaf:CA12_04200"/>
<feature type="domain" description="BD-FAE-like" evidence="3">
    <location>
        <begin position="56"/>
        <end position="267"/>
    </location>
</feature>
<dbReference type="SUPFAM" id="SSF53474">
    <property type="entry name" value="alpha/beta-Hydrolases"/>
    <property type="match status" value="1"/>
</dbReference>
<proteinExistence type="predicted"/>
<keyword evidence="2" id="KW-0732">Signal</keyword>
<accession>A0A517P4N0</accession>
<dbReference type="AlphaFoldDB" id="A0A517P4N0"/>
<dbReference type="InterPro" id="IPR050300">
    <property type="entry name" value="GDXG_lipolytic_enzyme"/>
</dbReference>
<gene>
    <name evidence="4" type="primary">nlhH_1</name>
    <name evidence="4" type="ORF">CA12_04200</name>
</gene>
<sequence precursor="true">MLPRPVPVRLLASLAVAATLIATPGFAQDEPLPVPKGVVAHRDLAYVPDGHERQKLDLYLPEGAEQNAEPLPVVVWIHGGGWSGGSKRGCPPLNPRFIQNGYAVASVGYRLTDAAPFPAQIEDCRAAIRYLRAHAKEYNLNPDRIGVWGSSAGGHLVALLGTSGDETAFDVGKNKDVSARVQAVCDYYGPADFPAFAESDGYERVALRPGSPVYKLLGGPVMEKAELARRASPVTFASADDPPFFIVHGTEDPVVPADQSVRLHAALQKAGVDSTLKLIEGGAHGGKEFHSGETLGEVVAFFDKHLKSPSAK</sequence>
<feature type="chain" id="PRO_5022044018" evidence="2">
    <location>
        <begin position="28"/>
        <end position="312"/>
    </location>
</feature>
<dbReference type="GO" id="GO:0106435">
    <property type="term" value="F:carboxylesterase activity"/>
    <property type="evidence" value="ECO:0007669"/>
    <property type="project" value="UniProtKB-EC"/>
</dbReference>
<dbReference type="PANTHER" id="PTHR48081">
    <property type="entry name" value="AB HYDROLASE SUPERFAMILY PROTEIN C4A8.06C"/>
    <property type="match status" value="1"/>
</dbReference>
<reference evidence="4 5" key="1">
    <citation type="submission" date="2019-02" db="EMBL/GenBank/DDBJ databases">
        <title>Deep-cultivation of Planctomycetes and their phenomic and genomic characterization uncovers novel biology.</title>
        <authorList>
            <person name="Wiegand S."/>
            <person name="Jogler M."/>
            <person name="Boedeker C."/>
            <person name="Pinto D."/>
            <person name="Vollmers J."/>
            <person name="Rivas-Marin E."/>
            <person name="Kohn T."/>
            <person name="Peeters S.H."/>
            <person name="Heuer A."/>
            <person name="Rast P."/>
            <person name="Oberbeckmann S."/>
            <person name="Bunk B."/>
            <person name="Jeske O."/>
            <person name="Meyerdierks A."/>
            <person name="Storesund J.E."/>
            <person name="Kallscheuer N."/>
            <person name="Luecker S."/>
            <person name="Lage O.M."/>
            <person name="Pohl T."/>
            <person name="Merkel B.J."/>
            <person name="Hornburger P."/>
            <person name="Mueller R.-W."/>
            <person name="Bruemmer F."/>
            <person name="Labrenz M."/>
            <person name="Spormann A.M."/>
            <person name="Op den Camp H."/>
            <person name="Overmann J."/>
            <person name="Amann R."/>
            <person name="Jetten M.S.M."/>
            <person name="Mascher T."/>
            <person name="Medema M.H."/>
            <person name="Devos D.P."/>
            <person name="Kaster A.-K."/>
            <person name="Ovreas L."/>
            <person name="Rohde M."/>
            <person name="Galperin M.Y."/>
            <person name="Jogler C."/>
        </authorList>
    </citation>
    <scope>NUCLEOTIDE SEQUENCE [LARGE SCALE GENOMIC DNA]</scope>
    <source>
        <strain evidence="4 5">CA12</strain>
    </source>
</reference>
<evidence type="ECO:0000256" key="2">
    <source>
        <dbReference type="SAM" id="SignalP"/>
    </source>
</evidence>
<protein>
    <submittedName>
        <fullName evidence="4">Carboxylesterase NlhH</fullName>
        <ecNumber evidence="4">3.1.1.1</ecNumber>
    </submittedName>
</protein>
<dbReference type="InterPro" id="IPR029058">
    <property type="entry name" value="AB_hydrolase_fold"/>
</dbReference>
<dbReference type="OrthoDB" id="265201at2"/>
<dbReference type="EMBL" id="CP036265">
    <property type="protein sequence ID" value="QDT14347.1"/>
    <property type="molecule type" value="Genomic_DNA"/>
</dbReference>
<organism evidence="4 5">
    <name type="scientific">Alienimonas californiensis</name>
    <dbReference type="NCBI Taxonomy" id="2527989"/>
    <lineage>
        <taxon>Bacteria</taxon>
        <taxon>Pseudomonadati</taxon>
        <taxon>Planctomycetota</taxon>
        <taxon>Planctomycetia</taxon>
        <taxon>Planctomycetales</taxon>
        <taxon>Planctomycetaceae</taxon>
        <taxon>Alienimonas</taxon>
    </lineage>
</organism>
<keyword evidence="1 4" id="KW-0378">Hydrolase</keyword>
<feature type="signal peptide" evidence="2">
    <location>
        <begin position="1"/>
        <end position="27"/>
    </location>
</feature>
<evidence type="ECO:0000259" key="3">
    <source>
        <dbReference type="Pfam" id="PF20434"/>
    </source>
</evidence>
<name>A0A517P4N0_9PLAN</name>
<dbReference type="Pfam" id="PF20434">
    <property type="entry name" value="BD-FAE"/>
    <property type="match status" value="1"/>
</dbReference>